<accession>A0ABS7X508</accession>
<sequence>MQNNIIITGAAQRLGLHCALTLQHAGFQVTATYRSEKPGLQQLKDAGVHCIQLDITEPNALADFIDSIKQQLGSLRGLIHNASDWKKDLPLSDCDNARAALAADAAVYDAMQAVHAKAPYLLNRAFTPLLQAHDGVTDIIHLTDFVASVGSSKHMAYAASKAALENLTYSFARALAPKVKVNAIAPALLLFNDHDDACYRAKTLQKSLLQVEPGAAELSNTVMYLLNSRYITGKVIDLDGGRHLNLP</sequence>
<comment type="catalytic activity">
    <reaction evidence="10">
        <text>(6S)-5,6,7,8-tetrahydrofolate + NADP(+) = 7,8-dihydrofolate + NADPH + H(+)</text>
        <dbReference type="Rhea" id="RHEA:15009"/>
        <dbReference type="ChEBI" id="CHEBI:15378"/>
        <dbReference type="ChEBI" id="CHEBI:57451"/>
        <dbReference type="ChEBI" id="CHEBI:57453"/>
        <dbReference type="ChEBI" id="CHEBI:57783"/>
        <dbReference type="ChEBI" id="CHEBI:58349"/>
        <dbReference type="EC" id="1.5.1.3"/>
    </reaction>
</comment>
<dbReference type="Pfam" id="PF13561">
    <property type="entry name" value="adh_short_C2"/>
    <property type="match status" value="1"/>
</dbReference>
<comment type="similarity">
    <text evidence="6">Belongs to the short-chain dehydrogenases/reductases (SDR) family. FolM subfamily.</text>
</comment>
<comment type="function">
    <text evidence="5">Catalyzes the reduction of dihydromonapterin to tetrahydromonapterin. Also has lower activity with dihydrofolate.</text>
</comment>
<name>A0ABS7X508_9GAMM</name>
<comment type="catalytic activity">
    <reaction evidence="11">
        <text>7,8-dihydromonapterin + NADPH + H(+) = 5,6,7,8-tetrahydromonapterin + NADP(+)</text>
        <dbReference type="Rhea" id="RHEA:34847"/>
        <dbReference type="ChEBI" id="CHEBI:15378"/>
        <dbReference type="ChEBI" id="CHEBI:57783"/>
        <dbReference type="ChEBI" id="CHEBI:58349"/>
        <dbReference type="ChEBI" id="CHEBI:71175"/>
        <dbReference type="ChEBI" id="CHEBI:71177"/>
        <dbReference type="EC" id="1.5.1.50"/>
    </reaction>
</comment>
<dbReference type="RefSeq" id="WP_205310776.1">
    <property type="nucleotide sequence ID" value="NZ_JAERPS020000001.1"/>
</dbReference>
<comment type="caution">
    <text evidence="12">The sequence shown here is derived from an EMBL/GenBank/DDBJ whole genome shotgun (WGS) entry which is preliminary data.</text>
</comment>
<dbReference type="Gene3D" id="3.40.50.720">
    <property type="entry name" value="NAD(P)-binding Rossmann-like Domain"/>
    <property type="match status" value="1"/>
</dbReference>
<organism evidence="12 13">
    <name type="scientific">Rheinheimera maricola</name>
    <dbReference type="NCBI Taxonomy" id="2793282"/>
    <lineage>
        <taxon>Bacteria</taxon>
        <taxon>Pseudomonadati</taxon>
        <taxon>Pseudomonadota</taxon>
        <taxon>Gammaproteobacteria</taxon>
        <taxon>Chromatiales</taxon>
        <taxon>Chromatiaceae</taxon>
        <taxon>Rheinheimera</taxon>
    </lineage>
</organism>
<keyword evidence="4 12" id="KW-0560">Oxidoreductase</keyword>
<dbReference type="EMBL" id="JAERPS020000001">
    <property type="protein sequence ID" value="MBZ9610630.1"/>
    <property type="molecule type" value="Genomic_DNA"/>
</dbReference>
<dbReference type="Proteomes" id="UP000663814">
    <property type="component" value="Unassembled WGS sequence"/>
</dbReference>
<dbReference type="InterPro" id="IPR036291">
    <property type="entry name" value="NAD(P)-bd_dom_sf"/>
</dbReference>
<dbReference type="PROSITE" id="PS00061">
    <property type="entry name" value="ADH_SHORT"/>
    <property type="match status" value="1"/>
</dbReference>
<dbReference type="SUPFAM" id="SSF51735">
    <property type="entry name" value="NAD(P)-binding Rossmann-fold domains"/>
    <property type="match status" value="1"/>
</dbReference>
<evidence type="ECO:0000313" key="13">
    <source>
        <dbReference type="Proteomes" id="UP000663814"/>
    </source>
</evidence>
<evidence type="ECO:0000256" key="6">
    <source>
        <dbReference type="ARBA" id="ARBA00038212"/>
    </source>
</evidence>
<gene>
    <name evidence="12" type="primary">folM</name>
    <name evidence="12" type="ORF">I4W93_003370</name>
</gene>
<evidence type="ECO:0000256" key="10">
    <source>
        <dbReference type="ARBA" id="ARBA00048873"/>
    </source>
</evidence>
<dbReference type="NCBIfam" id="NF005066">
    <property type="entry name" value="PRK06483.1"/>
    <property type="match status" value="1"/>
</dbReference>
<proteinExistence type="inferred from homology"/>
<evidence type="ECO:0000256" key="2">
    <source>
        <dbReference type="ARBA" id="ARBA00022563"/>
    </source>
</evidence>
<evidence type="ECO:0000256" key="9">
    <source>
        <dbReference type="ARBA" id="ARBA00042299"/>
    </source>
</evidence>
<evidence type="ECO:0000256" key="3">
    <source>
        <dbReference type="ARBA" id="ARBA00022857"/>
    </source>
</evidence>
<evidence type="ECO:0000256" key="4">
    <source>
        <dbReference type="ARBA" id="ARBA00023002"/>
    </source>
</evidence>
<dbReference type="PRINTS" id="PR00081">
    <property type="entry name" value="GDHRDH"/>
</dbReference>
<reference evidence="12 13" key="1">
    <citation type="submission" date="2021-08" db="EMBL/GenBank/DDBJ databases">
        <title>Rheinheimera aquimaris sp. nov., isolated from seawater of the East Sea in Korea.</title>
        <authorList>
            <person name="Kim K.H."/>
            <person name="Wenting R."/>
            <person name="Kim K.R."/>
            <person name="Jeon C.O."/>
        </authorList>
    </citation>
    <scope>NUCLEOTIDE SEQUENCE [LARGE SCALE GENOMIC DNA]</scope>
    <source>
        <strain evidence="12 13">MA-13</strain>
    </source>
</reference>
<evidence type="ECO:0000256" key="5">
    <source>
        <dbReference type="ARBA" id="ARBA00037508"/>
    </source>
</evidence>
<evidence type="ECO:0000256" key="1">
    <source>
        <dbReference type="ARBA" id="ARBA00012856"/>
    </source>
</evidence>
<dbReference type="InterPro" id="IPR020904">
    <property type="entry name" value="Sc_DH/Rdtase_CS"/>
</dbReference>
<keyword evidence="3" id="KW-0521">NADP</keyword>
<dbReference type="EC" id="1.5.1.3" evidence="1"/>
<protein>
    <recommendedName>
        <fullName evidence="8">Dihydromonapterin reductase</fullName>
        <ecNumber evidence="1">1.5.1.3</ecNumber>
        <ecNumber evidence="7">1.5.1.50</ecNumber>
    </recommendedName>
    <alternativeName>
        <fullName evidence="9">Dihydrofolate reductase</fullName>
    </alternativeName>
</protein>
<evidence type="ECO:0000256" key="8">
    <source>
        <dbReference type="ARBA" id="ARBA00039631"/>
    </source>
</evidence>
<keyword evidence="13" id="KW-1185">Reference proteome</keyword>
<dbReference type="EC" id="1.5.1.50" evidence="7"/>
<dbReference type="InterPro" id="IPR002347">
    <property type="entry name" value="SDR_fam"/>
</dbReference>
<dbReference type="GO" id="GO:0016491">
    <property type="term" value="F:oxidoreductase activity"/>
    <property type="evidence" value="ECO:0007669"/>
    <property type="project" value="UniProtKB-KW"/>
</dbReference>
<keyword evidence="2" id="KW-0554">One-carbon metabolism</keyword>
<dbReference type="PANTHER" id="PTHR43639:SF6">
    <property type="entry name" value="DIHYDROMONAPTERIN REDUCTASE"/>
    <property type="match status" value="1"/>
</dbReference>
<evidence type="ECO:0000256" key="7">
    <source>
        <dbReference type="ARBA" id="ARBA00039145"/>
    </source>
</evidence>
<dbReference type="PANTHER" id="PTHR43639">
    <property type="entry name" value="OXIDOREDUCTASE, SHORT-CHAIN DEHYDROGENASE/REDUCTASE FAMILY (AFU_ORTHOLOGUE AFUA_5G02870)"/>
    <property type="match status" value="1"/>
</dbReference>
<evidence type="ECO:0000256" key="11">
    <source>
        <dbReference type="ARBA" id="ARBA00049376"/>
    </source>
</evidence>
<evidence type="ECO:0000313" key="12">
    <source>
        <dbReference type="EMBL" id="MBZ9610630.1"/>
    </source>
</evidence>